<evidence type="ECO:0000256" key="1">
    <source>
        <dbReference type="SAM" id="Phobius"/>
    </source>
</evidence>
<name>A0A830F0G4_9EURY</name>
<evidence type="ECO:0000313" key="2">
    <source>
        <dbReference type="EMBL" id="GGL50584.1"/>
    </source>
</evidence>
<keyword evidence="3" id="KW-1185">Reference proteome</keyword>
<organism evidence="2 3">
    <name type="scientific">Halocalculus aciditolerans</name>
    <dbReference type="NCBI Taxonomy" id="1383812"/>
    <lineage>
        <taxon>Archaea</taxon>
        <taxon>Methanobacteriati</taxon>
        <taxon>Methanobacteriota</taxon>
        <taxon>Stenosarchaea group</taxon>
        <taxon>Halobacteria</taxon>
        <taxon>Halobacteriales</taxon>
        <taxon>Halobacteriaceae</taxon>
        <taxon>Halocalculus</taxon>
    </lineage>
</organism>
<gene>
    <name evidence="2" type="ORF">GCM10009039_05990</name>
</gene>
<dbReference type="RefSeq" id="WP_188975693.1">
    <property type="nucleotide sequence ID" value="NZ_BMPG01000001.1"/>
</dbReference>
<comment type="caution">
    <text evidence="2">The sequence shown here is derived from an EMBL/GenBank/DDBJ whole genome shotgun (WGS) entry which is preliminary data.</text>
</comment>
<feature type="transmembrane region" description="Helical" evidence="1">
    <location>
        <begin position="72"/>
        <end position="95"/>
    </location>
</feature>
<dbReference type="EMBL" id="BMPG01000001">
    <property type="protein sequence ID" value="GGL50584.1"/>
    <property type="molecule type" value="Genomic_DNA"/>
</dbReference>
<dbReference type="AlphaFoldDB" id="A0A830F0G4"/>
<proteinExistence type="predicted"/>
<reference evidence="2" key="1">
    <citation type="journal article" date="2014" name="Int. J. Syst. Evol. Microbiol.">
        <title>Complete genome sequence of Corynebacterium casei LMG S-19264T (=DSM 44701T), isolated from a smear-ripened cheese.</title>
        <authorList>
            <consortium name="US DOE Joint Genome Institute (JGI-PGF)"/>
            <person name="Walter F."/>
            <person name="Albersmeier A."/>
            <person name="Kalinowski J."/>
            <person name="Ruckert C."/>
        </authorList>
    </citation>
    <scope>NUCLEOTIDE SEQUENCE</scope>
    <source>
        <strain evidence="2">JCM 19596</strain>
    </source>
</reference>
<feature type="transmembrane region" description="Helical" evidence="1">
    <location>
        <begin position="101"/>
        <end position="120"/>
    </location>
</feature>
<sequence>MKRRLRRVAGALAAGAITNALALLVLVPFLPSPYPAAIAFTLGSPVGALATQRARVRQYVTTHSHARLSIDAAAALVASALGAIALTAGFASAPVVGIDPISLWCVTTMAGALGVYLLWYRAPRRPLEPI</sequence>
<keyword evidence="1" id="KW-0812">Transmembrane</keyword>
<keyword evidence="1" id="KW-1133">Transmembrane helix</keyword>
<protein>
    <submittedName>
        <fullName evidence="2">Uncharacterized protein</fullName>
    </submittedName>
</protein>
<accession>A0A830F0G4</accession>
<keyword evidence="1" id="KW-0472">Membrane</keyword>
<reference evidence="2" key="2">
    <citation type="submission" date="2020-09" db="EMBL/GenBank/DDBJ databases">
        <authorList>
            <person name="Sun Q."/>
            <person name="Ohkuma M."/>
        </authorList>
    </citation>
    <scope>NUCLEOTIDE SEQUENCE</scope>
    <source>
        <strain evidence="2">JCM 19596</strain>
    </source>
</reference>
<feature type="transmembrane region" description="Helical" evidence="1">
    <location>
        <begin position="32"/>
        <end position="51"/>
    </location>
</feature>
<dbReference type="Proteomes" id="UP000607197">
    <property type="component" value="Unassembled WGS sequence"/>
</dbReference>
<evidence type="ECO:0000313" key="3">
    <source>
        <dbReference type="Proteomes" id="UP000607197"/>
    </source>
</evidence>